<keyword evidence="2" id="KW-1185">Reference proteome</keyword>
<reference evidence="2" key="1">
    <citation type="journal article" date="2023" name="Commun. Biol.">
        <title>Genome analysis of Parmales, the sister group of diatoms, reveals the evolutionary specialization of diatoms from phago-mixotrophs to photoautotrophs.</title>
        <authorList>
            <person name="Ban H."/>
            <person name="Sato S."/>
            <person name="Yoshikawa S."/>
            <person name="Yamada K."/>
            <person name="Nakamura Y."/>
            <person name="Ichinomiya M."/>
            <person name="Sato N."/>
            <person name="Blanc-Mathieu R."/>
            <person name="Endo H."/>
            <person name="Kuwata A."/>
            <person name="Ogata H."/>
        </authorList>
    </citation>
    <scope>NUCLEOTIDE SEQUENCE [LARGE SCALE GENOMIC DNA]</scope>
</reference>
<name>A0A9W7G067_9STRA</name>
<proteinExistence type="predicted"/>
<gene>
    <name evidence="1" type="ORF">TrCOL_g2992</name>
</gene>
<dbReference type="EMBL" id="BRYA01000636">
    <property type="protein sequence ID" value="GMI26884.1"/>
    <property type="molecule type" value="Genomic_DNA"/>
</dbReference>
<sequence length="272" mass="30013">MECVAKQQILEGIFCKHFGEDVSVAPFQDAAAVVIKYNAGSGASGHFFVLIAYDNGKVKLLQTTRAALVGSPGNLAPSVDSSCEQGTSIPCNEISASFHSLNLDGTVRYTGNTVRRQPVRTLLNVADSAYIERSRHFDAMAMAMIEWLQDEISKHLSDEEKEVVADEDEGWFQSEVVMNAWAHWAVWDNTTARRNAMKDHYLQEIKRISENHGVLPEHMPSAHRRRKRAELLSGLPTDTHSEVCYTTMAACAAVSGTFEVAFEAIANSGSYN</sequence>
<comment type="caution">
    <text evidence="1">The sequence shown here is derived from an EMBL/GenBank/DDBJ whole genome shotgun (WGS) entry which is preliminary data.</text>
</comment>
<dbReference type="Proteomes" id="UP001165065">
    <property type="component" value="Unassembled WGS sequence"/>
</dbReference>
<accession>A0A9W7G067</accession>
<protein>
    <submittedName>
        <fullName evidence="1">Uncharacterized protein</fullName>
    </submittedName>
</protein>
<evidence type="ECO:0000313" key="1">
    <source>
        <dbReference type="EMBL" id="GMI26884.1"/>
    </source>
</evidence>
<dbReference type="AlphaFoldDB" id="A0A9W7G067"/>
<organism evidence="1 2">
    <name type="scientific">Triparma columacea</name>
    <dbReference type="NCBI Taxonomy" id="722753"/>
    <lineage>
        <taxon>Eukaryota</taxon>
        <taxon>Sar</taxon>
        <taxon>Stramenopiles</taxon>
        <taxon>Ochrophyta</taxon>
        <taxon>Bolidophyceae</taxon>
        <taxon>Parmales</taxon>
        <taxon>Triparmaceae</taxon>
        <taxon>Triparma</taxon>
    </lineage>
</organism>
<evidence type="ECO:0000313" key="2">
    <source>
        <dbReference type="Proteomes" id="UP001165065"/>
    </source>
</evidence>